<dbReference type="Gene3D" id="3.90.1150.10">
    <property type="entry name" value="Aspartate Aminotransferase, domain 1"/>
    <property type="match status" value="1"/>
</dbReference>
<proteinExistence type="inferred from homology"/>
<evidence type="ECO:0000256" key="4">
    <source>
        <dbReference type="ARBA" id="ARBA00022898"/>
    </source>
</evidence>
<evidence type="ECO:0000256" key="2">
    <source>
        <dbReference type="ARBA" id="ARBA00009077"/>
    </source>
</evidence>
<dbReference type="Proteomes" id="UP000572754">
    <property type="component" value="Unassembled WGS sequence"/>
</dbReference>
<dbReference type="Gene3D" id="3.40.640.10">
    <property type="entry name" value="Type I PLP-dependent aspartate aminotransferase-like (Major domain)"/>
    <property type="match status" value="1"/>
</dbReference>
<feature type="region of interest" description="Disordered" evidence="5">
    <location>
        <begin position="146"/>
        <end position="198"/>
    </location>
</feature>
<dbReference type="InterPro" id="IPR015422">
    <property type="entry name" value="PyrdxlP-dep_Trfase_small"/>
</dbReference>
<dbReference type="InterPro" id="IPR054542">
    <property type="entry name" value="Cys_met_metab_PP"/>
</dbReference>
<keyword evidence="3" id="KW-0808">Transferase</keyword>
<feature type="compositionally biased region" description="Basic and acidic residues" evidence="5">
    <location>
        <begin position="164"/>
        <end position="181"/>
    </location>
</feature>
<dbReference type="GO" id="GO:0003961">
    <property type="term" value="F:O-acetylhomoserine aminocarboxypropyltransferase activity"/>
    <property type="evidence" value="ECO:0007669"/>
    <property type="project" value="TreeGrafter"/>
</dbReference>
<feature type="region of interest" description="Disordered" evidence="5">
    <location>
        <begin position="413"/>
        <end position="432"/>
    </location>
</feature>
<dbReference type="GO" id="GO:0004124">
    <property type="term" value="F:cysteine synthase activity"/>
    <property type="evidence" value="ECO:0007669"/>
    <property type="project" value="TreeGrafter"/>
</dbReference>
<dbReference type="AlphaFoldDB" id="A0A8H5UAR8"/>
<dbReference type="SUPFAM" id="SSF53383">
    <property type="entry name" value="PLP-dependent transferases"/>
    <property type="match status" value="1"/>
</dbReference>
<dbReference type="GO" id="GO:0005737">
    <property type="term" value="C:cytoplasm"/>
    <property type="evidence" value="ECO:0007669"/>
    <property type="project" value="TreeGrafter"/>
</dbReference>
<keyword evidence="7" id="KW-1185">Reference proteome</keyword>
<dbReference type="InterPro" id="IPR015424">
    <property type="entry name" value="PyrdxlP-dep_Trfase"/>
</dbReference>
<reference evidence="6 7" key="2">
    <citation type="submission" date="2020-05" db="EMBL/GenBank/DDBJ databases">
        <title>Identification and distribution of gene clusters putatively required for synthesis of sphingolipid metabolism inhibitors in phylogenetically diverse species of the filamentous fungus Fusarium.</title>
        <authorList>
            <person name="Kim H.-S."/>
            <person name="Busman M."/>
            <person name="Brown D.W."/>
            <person name="Divon H."/>
            <person name="Uhlig S."/>
            <person name="Proctor R.H."/>
        </authorList>
    </citation>
    <scope>NUCLEOTIDE SEQUENCE [LARGE SCALE GENOMIC DNA]</scope>
    <source>
        <strain evidence="6 7">NRRL 25331</strain>
    </source>
</reference>
<keyword evidence="6" id="KW-0456">Lyase</keyword>
<dbReference type="InterPro" id="IPR000277">
    <property type="entry name" value="Cys/Met-Metab_PyrdxlP-dep_enz"/>
</dbReference>
<reference evidence="7" key="1">
    <citation type="journal article" date="2020" name="BMC Genomics">
        <title>Correction to: Identification and distribution of gene clusters required for synthesis of sphingolipid metabolism inhibitors in diverse species of the filamentous fungus Fusarium.</title>
        <authorList>
            <person name="Kim H.S."/>
            <person name="Lohmar J.M."/>
            <person name="Busman M."/>
            <person name="Brown D.W."/>
            <person name="Naumann T.A."/>
            <person name="Divon H.H."/>
            <person name="Lysoe E."/>
            <person name="Uhlig S."/>
            <person name="Proctor R.H."/>
        </authorList>
    </citation>
    <scope>NUCLEOTIDE SEQUENCE [LARGE SCALE GENOMIC DNA]</scope>
    <source>
        <strain evidence="7">NRRL 25331</strain>
    </source>
</reference>
<evidence type="ECO:0000313" key="6">
    <source>
        <dbReference type="EMBL" id="KAF5687040.1"/>
    </source>
</evidence>
<dbReference type="PANTHER" id="PTHR43797:SF2">
    <property type="entry name" value="HOMOCYSTEINE_CYSTEINE SYNTHASE"/>
    <property type="match status" value="1"/>
</dbReference>
<evidence type="ECO:0000313" key="7">
    <source>
        <dbReference type="Proteomes" id="UP000572754"/>
    </source>
</evidence>
<accession>A0A8H5UAR8</accession>
<organism evidence="6 7">
    <name type="scientific">Fusarium circinatum</name>
    <name type="common">Pitch canker fungus</name>
    <name type="synonym">Gibberella circinata</name>
    <dbReference type="NCBI Taxonomy" id="48490"/>
    <lineage>
        <taxon>Eukaryota</taxon>
        <taxon>Fungi</taxon>
        <taxon>Dikarya</taxon>
        <taxon>Ascomycota</taxon>
        <taxon>Pezizomycotina</taxon>
        <taxon>Sordariomycetes</taxon>
        <taxon>Hypocreomycetidae</taxon>
        <taxon>Hypocreales</taxon>
        <taxon>Nectriaceae</taxon>
        <taxon>Fusarium</taxon>
        <taxon>Fusarium fujikuroi species complex</taxon>
    </lineage>
</organism>
<dbReference type="InterPro" id="IPR006235">
    <property type="entry name" value="OAc-hSer/O-AcSer_sulfhydrylase"/>
</dbReference>
<comment type="caution">
    <text evidence="6">The sequence shown here is derived from an EMBL/GenBank/DDBJ whole genome shotgun (WGS) entry which is preliminary data.</text>
</comment>
<dbReference type="PANTHER" id="PTHR43797">
    <property type="entry name" value="HOMOCYSTEINE/CYSTEINE SYNTHASE"/>
    <property type="match status" value="1"/>
</dbReference>
<comment type="cofactor">
    <cofactor evidence="1">
        <name>pyridoxal 5'-phosphate</name>
        <dbReference type="ChEBI" id="CHEBI:597326"/>
    </cofactor>
</comment>
<name>A0A8H5UAR8_FUSCI</name>
<dbReference type="PROSITE" id="PS00868">
    <property type="entry name" value="CYS_MET_METAB_PP"/>
    <property type="match status" value="1"/>
</dbReference>
<gene>
    <name evidence="6" type="ORF">FCIRC_2544</name>
</gene>
<dbReference type="GO" id="GO:0016829">
    <property type="term" value="F:lyase activity"/>
    <property type="evidence" value="ECO:0007669"/>
    <property type="project" value="UniProtKB-KW"/>
</dbReference>
<sequence>MSHHASKPKQTSQTDHPPTIATIKYQIDDGVRHTSEQAWNRGYTNNPSVKQIPVPYVLHDLRPVAFPNGADWSWSHSAEILKDFGFTAIKFDPKWARIDNEVQAGDYDDLQTLEETYFPEVKESILKLTGARHVFITNSIVRRGDAPVKKPANGVGSSAVVNGKDQKTVPDNYKASDETRPTHLASSDNSRPARGAHVDYTPVGARRSIRRWRPDIHKAALETGIIDAENKICNTAQVDAQDKASNDIIDAKYNADGKLGPRYAAYSVWRPMRTVTRDPLAMAPRWSFPKDGALGFLGYESRMLAAPSMGGDFLRELESVIISEADAKAYEESGVVEGGLESPQWYYLPEQKPDEVIVLKFFDSAALGGGLVSGDVGGAPHASPDLGDAAYGPARWSIEVRCIAICMKEHNANGHTNGTSDKKSSRPSTNGIVKTKPKWRFDTIQIHAGLEVDPKYGHCTLPIYNTASFKFGSSAALNVALSDISSSQNHLYTRVSNPTHDGLEKRIAALEDGRDALTFSSGSAAVLGVISSLSGMGDNVIVSTSIHSGTYRQFRKAQAQLGIEARFCDVNDLEHVKSLIDDKTKFIFTESLGNPMFSVPDFEALAAIAHSEHLKIPLVVDATLTAAGYFCQPAKWGADILIHSATKWIGGHGTTLGGLVIETGRSDWQTNKLRFPGLYGQLPGLQGEQDDWFAAAGDRAYMQYLKTEYMRDTGPCLGPFAAQQLFIGVETLSVRCERQSKNAETLALWLQAHPRVAWVRYLGFQDHPHHQLALKYFQRGFGTVITFGLKGGAAEAISLIDSFEMIINTTNVGDSKTLVGHHWSTTHKHFTKEENLSMGVDEDLVRLSLGIEDARDIIADFEQAFERTEDKV</sequence>
<dbReference type="Pfam" id="PF01053">
    <property type="entry name" value="Cys_Met_Meta_PP"/>
    <property type="match status" value="1"/>
</dbReference>
<dbReference type="GO" id="GO:0019346">
    <property type="term" value="P:transsulfuration"/>
    <property type="evidence" value="ECO:0007669"/>
    <property type="project" value="InterPro"/>
</dbReference>
<comment type="similarity">
    <text evidence="2">Belongs to the trans-sulfuration enzymes family.</text>
</comment>
<evidence type="ECO:0000256" key="5">
    <source>
        <dbReference type="SAM" id="MobiDB-lite"/>
    </source>
</evidence>
<dbReference type="InterPro" id="IPR015421">
    <property type="entry name" value="PyrdxlP-dep_Trfase_major"/>
</dbReference>
<dbReference type="GO" id="GO:0006535">
    <property type="term" value="P:cysteine biosynthetic process from serine"/>
    <property type="evidence" value="ECO:0007669"/>
    <property type="project" value="TreeGrafter"/>
</dbReference>
<dbReference type="EMBL" id="JAAQPE010000082">
    <property type="protein sequence ID" value="KAF5687040.1"/>
    <property type="molecule type" value="Genomic_DNA"/>
</dbReference>
<dbReference type="GO" id="GO:0030170">
    <property type="term" value="F:pyridoxal phosphate binding"/>
    <property type="evidence" value="ECO:0007669"/>
    <property type="project" value="InterPro"/>
</dbReference>
<keyword evidence="4" id="KW-0663">Pyridoxal phosphate</keyword>
<evidence type="ECO:0000256" key="3">
    <source>
        <dbReference type="ARBA" id="ARBA00022679"/>
    </source>
</evidence>
<dbReference type="GO" id="GO:0071269">
    <property type="term" value="P:L-homocysteine biosynthetic process"/>
    <property type="evidence" value="ECO:0007669"/>
    <property type="project" value="TreeGrafter"/>
</dbReference>
<protein>
    <submittedName>
        <fullName evidence="6">O-acetylhomoserine (Thiol)-lyase</fullName>
    </submittedName>
</protein>
<evidence type="ECO:0000256" key="1">
    <source>
        <dbReference type="ARBA" id="ARBA00001933"/>
    </source>
</evidence>